<keyword evidence="4" id="KW-0472">Membrane</keyword>
<comment type="caution">
    <text evidence="6">The sequence shown here is derived from an EMBL/GenBank/DDBJ whole genome shotgun (WGS) entry which is preliminary data.</text>
</comment>
<evidence type="ECO:0000256" key="1">
    <source>
        <dbReference type="ARBA" id="ARBA00022679"/>
    </source>
</evidence>
<keyword evidence="3" id="KW-0902">Two-component regulatory system</keyword>
<dbReference type="PANTHER" id="PTHR24421:SF63">
    <property type="entry name" value="SENSOR HISTIDINE KINASE DESK"/>
    <property type="match status" value="1"/>
</dbReference>
<dbReference type="Pfam" id="PF07730">
    <property type="entry name" value="HisKA_3"/>
    <property type="match status" value="1"/>
</dbReference>
<dbReference type="Proteomes" id="UP000536604">
    <property type="component" value="Unassembled WGS sequence"/>
</dbReference>
<reference evidence="6 7" key="1">
    <citation type="submission" date="2020-08" db="EMBL/GenBank/DDBJ databases">
        <title>Genomic Encyclopedia of Type Strains, Phase III (KMG-III): the genomes of soil and plant-associated and newly described type strains.</title>
        <authorList>
            <person name="Whitman W."/>
        </authorList>
    </citation>
    <scope>NUCLEOTIDE SEQUENCE [LARGE SCALE GENOMIC DNA]</scope>
    <source>
        <strain evidence="6 7">CECT 8712</strain>
    </source>
</reference>
<feature type="transmembrane region" description="Helical" evidence="4">
    <location>
        <begin position="21"/>
        <end position="44"/>
    </location>
</feature>
<organism evidence="6 7">
    <name type="scientific">Nocardiopsis algeriensis</name>
    <dbReference type="NCBI Taxonomy" id="1478215"/>
    <lineage>
        <taxon>Bacteria</taxon>
        <taxon>Bacillati</taxon>
        <taxon>Actinomycetota</taxon>
        <taxon>Actinomycetes</taxon>
        <taxon>Streptosporangiales</taxon>
        <taxon>Nocardiopsidaceae</taxon>
        <taxon>Nocardiopsis</taxon>
    </lineage>
</organism>
<evidence type="ECO:0000256" key="3">
    <source>
        <dbReference type="ARBA" id="ARBA00023012"/>
    </source>
</evidence>
<dbReference type="RefSeq" id="WP_246404288.1">
    <property type="nucleotide sequence ID" value="NZ_JACHJO010000001.1"/>
</dbReference>
<evidence type="ECO:0000259" key="5">
    <source>
        <dbReference type="Pfam" id="PF07730"/>
    </source>
</evidence>
<dbReference type="Gene3D" id="3.30.565.10">
    <property type="entry name" value="Histidine kinase-like ATPase, C-terminal domain"/>
    <property type="match status" value="1"/>
</dbReference>
<evidence type="ECO:0000256" key="4">
    <source>
        <dbReference type="SAM" id="Phobius"/>
    </source>
</evidence>
<dbReference type="Gene3D" id="1.20.5.1930">
    <property type="match status" value="1"/>
</dbReference>
<dbReference type="InterPro" id="IPR036890">
    <property type="entry name" value="HATPase_C_sf"/>
</dbReference>
<feature type="transmembrane region" description="Helical" evidence="4">
    <location>
        <begin position="106"/>
        <end position="129"/>
    </location>
</feature>
<keyword evidence="2 6" id="KW-0418">Kinase</keyword>
<dbReference type="PANTHER" id="PTHR24421">
    <property type="entry name" value="NITRATE/NITRITE SENSOR PROTEIN NARX-RELATED"/>
    <property type="match status" value="1"/>
</dbReference>
<feature type="transmembrane region" description="Helical" evidence="4">
    <location>
        <begin position="141"/>
        <end position="158"/>
    </location>
</feature>
<accession>A0A841IJU2</accession>
<evidence type="ECO:0000313" key="7">
    <source>
        <dbReference type="Proteomes" id="UP000536604"/>
    </source>
</evidence>
<dbReference type="InterPro" id="IPR050482">
    <property type="entry name" value="Sensor_HK_TwoCompSys"/>
</dbReference>
<feature type="transmembrane region" description="Helical" evidence="4">
    <location>
        <begin position="64"/>
        <end position="85"/>
    </location>
</feature>
<dbReference type="InterPro" id="IPR011712">
    <property type="entry name" value="Sig_transdc_His_kin_sub3_dim/P"/>
</dbReference>
<keyword evidence="7" id="KW-1185">Reference proteome</keyword>
<dbReference type="AlphaFoldDB" id="A0A841IJU2"/>
<evidence type="ECO:0000256" key="2">
    <source>
        <dbReference type="ARBA" id="ARBA00022777"/>
    </source>
</evidence>
<proteinExistence type="predicted"/>
<feature type="domain" description="Signal transduction histidine kinase subgroup 3 dimerisation and phosphoacceptor" evidence="5">
    <location>
        <begin position="213"/>
        <end position="279"/>
    </location>
</feature>
<dbReference type="EMBL" id="JACHJO010000001">
    <property type="protein sequence ID" value="MBB6118400.1"/>
    <property type="molecule type" value="Genomic_DNA"/>
</dbReference>
<keyword evidence="4" id="KW-0812">Transmembrane</keyword>
<dbReference type="GO" id="GO:0016020">
    <property type="term" value="C:membrane"/>
    <property type="evidence" value="ECO:0007669"/>
    <property type="project" value="InterPro"/>
</dbReference>
<evidence type="ECO:0000313" key="6">
    <source>
        <dbReference type="EMBL" id="MBB6118400.1"/>
    </source>
</evidence>
<dbReference type="EC" id="2.7.13.3" evidence="6"/>
<sequence>MTEDPVTRAPRRGPEADRRLRIARAIIMSTLAFIVVTVLALPLAEFASFFAGAGPVAEGRTLTWWRPAAAEVLLVVMVVLLFLLLRDRMDGRRIPDPRLYWGSLALVAASVLLLQTPVTGMSVVGAWWAIGAFLAPRRRTAAVTAGLVLLPWAALPLSPMDTHPAVLVITWVLMVLWALLLASGTLATLWLWDITAEAVEGQHARARLAVTEERLRFARDMHDLLGHSLSALAVKSELASRLAERDPARAAAEMTEVNELARQALQQVRSAVSGYREVSLADEVHTVGEVLSASGTRVRVKGLDGLELDPGQESLAAWVVREGGTNVLRHSDATECGIVFSRTEDAGTGERSLVVEVSNDRAHPLGGREGGSGNGLAGLSERVALGGGVLTSSRTRDGGFLLRAVLPL</sequence>
<dbReference type="GO" id="GO:0046983">
    <property type="term" value="F:protein dimerization activity"/>
    <property type="evidence" value="ECO:0007669"/>
    <property type="project" value="InterPro"/>
</dbReference>
<name>A0A841IJU2_9ACTN</name>
<protein>
    <submittedName>
        <fullName evidence="6">Two-component system sensor histidine kinase DesK</fullName>
        <ecNumber evidence="6">2.7.13.3</ecNumber>
    </submittedName>
</protein>
<keyword evidence="1 6" id="KW-0808">Transferase</keyword>
<dbReference type="GO" id="GO:0000155">
    <property type="term" value="F:phosphorelay sensor kinase activity"/>
    <property type="evidence" value="ECO:0007669"/>
    <property type="project" value="InterPro"/>
</dbReference>
<gene>
    <name evidence="6" type="ORF">FHS13_000328</name>
</gene>
<feature type="transmembrane region" description="Helical" evidence="4">
    <location>
        <begin position="165"/>
        <end position="192"/>
    </location>
</feature>
<keyword evidence="4" id="KW-1133">Transmembrane helix</keyword>